<gene>
    <name evidence="2" type="ORF">TRIADDRAFT_52780</name>
</gene>
<protein>
    <submittedName>
        <fullName evidence="2">Uncharacterized protein</fullName>
    </submittedName>
</protein>
<proteinExistence type="predicted"/>
<evidence type="ECO:0000313" key="2">
    <source>
        <dbReference type="EMBL" id="EDV29898.1"/>
    </source>
</evidence>
<sequence length="459" mass="53257">MANKSLKLVNTQKIYDLYVDACRWRHDEGNPHLANSYFDKVIDEIQSSARLTFDWRLRRIVFGCYFWSFQIYTRHGMATEAKAAYLKADSIAHQLANRSNANADSMKIVLRRQTSLSLAVEDPKFWLKILLQKLGFPAAAIQTYLRASYQYQNYQPANDNIDSEHRNTTFTMGKNSPDKYGDPAFESVDSIILYHGHHHDRIKSWPGYQQPNHPCENLLENMNPNVTVSKMEIFNSDDASSLFVGSDAKQCKKENQFFASPPGKRSFNKEFTDANPAHRQPEKTSEFDHLFFCRSYIIRTTGQAIYLRLVFVRHGYQYKPKPYPSRFNQLEISNNFKASIPLSENEQYEVRFTPKHLMLDELEREKNSMVRPLRLNNKDHILISYRCKERSTAVILPELCQITIHNSMGLEIDSSFIPRPIAEKPNAETLDANQNKKSSVTDKNNSLSDRHVDTHHNYL</sequence>
<dbReference type="RefSeq" id="XP_002109100.1">
    <property type="nucleotide sequence ID" value="XM_002109064.1"/>
</dbReference>
<evidence type="ECO:0000256" key="1">
    <source>
        <dbReference type="SAM" id="MobiDB-lite"/>
    </source>
</evidence>
<dbReference type="Proteomes" id="UP000009022">
    <property type="component" value="Unassembled WGS sequence"/>
</dbReference>
<dbReference type="AlphaFoldDB" id="B3RKB2"/>
<evidence type="ECO:0000313" key="3">
    <source>
        <dbReference type="Proteomes" id="UP000009022"/>
    </source>
</evidence>
<keyword evidence="3" id="KW-1185">Reference proteome</keyword>
<reference evidence="2 3" key="1">
    <citation type="journal article" date="2008" name="Nature">
        <title>The Trichoplax genome and the nature of placozoans.</title>
        <authorList>
            <person name="Srivastava M."/>
            <person name="Begovic E."/>
            <person name="Chapman J."/>
            <person name="Putnam N.H."/>
            <person name="Hellsten U."/>
            <person name="Kawashima T."/>
            <person name="Kuo A."/>
            <person name="Mitros T."/>
            <person name="Salamov A."/>
            <person name="Carpenter M.L."/>
            <person name="Signorovitch A.Y."/>
            <person name="Moreno M.A."/>
            <person name="Kamm K."/>
            <person name="Grimwood J."/>
            <person name="Schmutz J."/>
            <person name="Shapiro H."/>
            <person name="Grigoriev I.V."/>
            <person name="Buss L.W."/>
            <person name="Schierwater B."/>
            <person name="Dellaporta S.L."/>
            <person name="Rokhsar D.S."/>
        </authorList>
    </citation>
    <scope>NUCLEOTIDE SEQUENCE [LARGE SCALE GENOMIC DNA]</scope>
    <source>
        <strain evidence="2 3">Grell-BS-1999</strain>
    </source>
</reference>
<dbReference type="InParanoid" id="B3RKB2"/>
<feature type="region of interest" description="Disordered" evidence="1">
    <location>
        <begin position="425"/>
        <end position="459"/>
    </location>
</feature>
<feature type="compositionally biased region" description="Basic and acidic residues" evidence="1">
    <location>
        <begin position="448"/>
        <end position="459"/>
    </location>
</feature>
<accession>B3RKB2</accession>
<dbReference type="EMBL" id="DS985241">
    <property type="protein sequence ID" value="EDV29898.1"/>
    <property type="molecule type" value="Genomic_DNA"/>
</dbReference>
<dbReference type="CTD" id="6750314"/>
<dbReference type="GeneID" id="6750314"/>
<dbReference type="PhylomeDB" id="B3RKB2"/>
<name>B3RKB2_TRIAD</name>
<feature type="compositionally biased region" description="Polar residues" evidence="1">
    <location>
        <begin position="431"/>
        <end position="447"/>
    </location>
</feature>
<organism evidence="2 3">
    <name type="scientific">Trichoplax adhaerens</name>
    <name type="common">Trichoplax reptans</name>
    <dbReference type="NCBI Taxonomy" id="10228"/>
    <lineage>
        <taxon>Eukaryota</taxon>
        <taxon>Metazoa</taxon>
        <taxon>Placozoa</taxon>
        <taxon>Uniplacotomia</taxon>
        <taxon>Trichoplacea</taxon>
        <taxon>Trichoplacidae</taxon>
        <taxon>Trichoplax</taxon>
    </lineage>
</organism>
<dbReference type="HOGENOM" id="CLU_596328_0_0_1"/>
<dbReference type="KEGG" id="tad:TRIADDRAFT_52780"/>